<evidence type="ECO:0000313" key="15">
    <source>
        <dbReference type="Proteomes" id="UP000612329"/>
    </source>
</evidence>
<evidence type="ECO:0000256" key="7">
    <source>
        <dbReference type="ARBA" id="ARBA00022679"/>
    </source>
</evidence>
<protein>
    <recommendedName>
        <fullName evidence="4 13">Tetraacyldisaccharide 4'-kinase</fullName>
        <ecNumber evidence="3 13">2.7.1.130</ecNumber>
    </recommendedName>
    <alternativeName>
        <fullName evidence="12 13">Lipid A 4'-kinase</fullName>
    </alternativeName>
</protein>
<comment type="similarity">
    <text evidence="13">Belongs to the LpxK family.</text>
</comment>
<dbReference type="EMBL" id="BMNR01000004">
    <property type="protein sequence ID" value="GGK26695.1"/>
    <property type="molecule type" value="Genomic_DNA"/>
</dbReference>
<proteinExistence type="inferred from homology"/>
<dbReference type="GO" id="GO:0009029">
    <property type="term" value="F:lipid-A 4'-kinase activity"/>
    <property type="evidence" value="ECO:0007669"/>
    <property type="project" value="UniProtKB-UniRule"/>
</dbReference>
<dbReference type="Proteomes" id="UP000612329">
    <property type="component" value="Unassembled WGS sequence"/>
</dbReference>
<name>A0A8J3BJU1_9FLAO</name>
<dbReference type="PANTHER" id="PTHR42724:SF1">
    <property type="entry name" value="TETRAACYLDISACCHARIDE 4'-KINASE, MITOCHONDRIAL-RELATED"/>
    <property type="match status" value="1"/>
</dbReference>
<sequence>MRNKLYDIGIKKSVAFNLPVICVGNLSVGGTGKTPMIEYLIEMLKNEYKVATLSRGYKRKTKGFQLATENDTDETLGDEPFQFYSKFKNTIHVAVDAERTHGIKTLQKLENSPEIILLDDAFQHRKVKAGFNILLTTYADIYTKDFVLPAGNLREPASGAKRAQIIVVTKCPLDLTESEKEQITKELNPEAYQSVFFSSVVYSDVLQSIDCSMKISDLKAFTLVTGIANAKSLVDHLKGKHLAFEHLNYKDHYEFTEQDIAELNTKELIVTTEKDFMRLQKYKSLKEKLFYLPITIAIDDSLKFDGLIKEFVASKR</sequence>
<dbReference type="InterPro" id="IPR027417">
    <property type="entry name" value="P-loop_NTPase"/>
</dbReference>
<dbReference type="InterPro" id="IPR003758">
    <property type="entry name" value="LpxK"/>
</dbReference>
<feature type="binding site" evidence="13">
    <location>
        <begin position="27"/>
        <end position="34"/>
    </location>
    <ligand>
        <name>ATP</name>
        <dbReference type="ChEBI" id="CHEBI:30616"/>
    </ligand>
</feature>
<dbReference type="GO" id="GO:0009245">
    <property type="term" value="P:lipid A biosynthetic process"/>
    <property type="evidence" value="ECO:0007669"/>
    <property type="project" value="UniProtKB-UniRule"/>
</dbReference>
<keyword evidence="6 13" id="KW-0441">Lipid A biosynthesis</keyword>
<evidence type="ECO:0000256" key="10">
    <source>
        <dbReference type="ARBA" id="ARBA00022840"/>
    </source>
</evidence>
<evidence type="ECO:0000256" key="12">
    <source>
        <dbReference type="ARBA" id="ARBA00029757"/>
    </source>
</evidence>
<evidence type="ECO:0000256" key="3">
    <source>
        <dbReference type="ARBA" id="ARBA00012071"/>
    </source>
</evidence>
<evidence type="ECO:0000256" key="2">
    <source>
        <dbReference type="ARBA" id="ARBA00004870"/>
    </source>
</evidence>
<comment type="catalytic activity">
    <reaction evidence="13">
        <text>a lipid A disaccharide + ATP = a lipid IVA + ADP + H(+)</text>
        <dbReference type="Rhea" id="RHEA:67840"/>
        <dbReference type="ChEBI" id="CHEBI:15378"/>
        <dbReference type="ChEBI" id="CHEBI:30616"/>
        <dbReference type="ChEBI" id="CHEBI:176343"/>
        <dbReference type="ChEBI" id="CHEBI:176425"/>
        <dbReference type="ChEBI" id="CHEBI:456216"/>
        <dbReference type="EC" id="2.7.1.130"/>
    </reaction>
</comment>
<keyword evidence="11 13" id="KW-0443">Lipid metabolism</keyword>
<evidence type="ECO:0000256" key="8">
    <source>
        <dbReference type="ARBA" id="ARBA00022741"/>
    </source>
</evidence>
<evidence type="ECO:0000256" key="9">
    <source>
        <dbReference type="ARBA" id="ARBA00022777"/>
    </source>
</evidence>
<organism evidence="14 15">
    <name type="scientific">Yeosuana aromativorans</name>
    <dbReference type="NCBI Taxonomy" id="288019"/>
    <lineage>
        <taxon>Bacteria</taxon>
        <taxon>Pseudomonadati</taxon>
        <taxon>Bacteroidota</taxon>
        <taxon>Flavobacteriia</taxon>
        <taxon>Flavobacteriales</taxon>
        <taxon>Flavobacteriaceae</taxon>
        <taxon>Yeosuana</taxon>
    </lineage>
</organism>
<comment type="caution">
    <text evidence="14">The sequence shown here is derived from an EMBL/GenBank/DDBJ whole genome shotgun (WGS) entry which is preliminary data.</text>
</comment>
<keyword evidence="10 13" id="KW-0067">ATP-binding</keyword>
<evidence type="ECO:0000256" key="4">
    <source>
        <dbReference type="ARBA" id="ARBA00016436"/>
    </source>
</evidence>
<dbReference type="SUPFAM" id="SSF52540">
    <property type="entry name" value="P-loop containing nucleoside triphosphate hydrolases"/>
    <property type="match status" value="1"/>
</dbReference>
<keyword evidence="8 13" id="KW-0547">Nucleotide-binding</keyword>
<dbReference type="GO" id="GO:0005524">
    <property type="term" value="F:ATP binding"/>
    <property type="evidence" value="ECO:0007669"/>
    <property type="project" value="UniProtKB-UniRule"/>
</dbReference>
<dbReference type="HAMAP" id="MF_00409">
    <property type="entry name" value="LpxK"/>
    <property type="match status" value="1"/>
</dbReference>
<evidence type="ECO:0000256" key="11">
    <source>
        <dbReference type="ARBA" id="ARBA00023098"/>
    </source>
</evidence>
<evidence type="ECO:0000256" key="13">
    <source>
        <dbReference type="HAMAP-Rule" id="MF_00409"/>
    </source>
</evidence>
<gene>
    <name evidence="13 14" type="primary">lpxK</name>
    <name evidence="14" type="ORF">GCM10007962_21220</name>
</gene>
<dbReference type="PANTHER" id="PTHR42724">
    <property type="entry name" value="TETRAACYLDISACCHARIDE 4'-KINASE"/>
    <property type="match status" value="1"/>
</dbReference>
<reference evidence="14" key="2">
    <citation type="submission" date="2020-09" db="EMBL/GenBank/DDBJ databases">
        <authorList>
            <person name="Sun Q."/>
            <person name="Ohkuma M."/>
        </authorList>
    </citation>
    <scope>NUCLEOTIDE SEQUENCE</scope>
    <source>
        <strain evidence="14">JCM 12862</strain>
    </source>
</reference>
<keyword evidence="9 13" id="KW-0418">Kinase</keyword>
<evidence type="ECO:0000256" key="5">
    <source>
        <dbReference type="ARBA" id="ARBA00022516"/>
    </source>
</evidence>
<keyword evidence="7 13" id="KW-0808">Transferase</keyword>
<dbReference type="Pfam" id="PF02606">
    <property type="entry name" value="LpxK"/>
    <property type="match status" value="1"/>
</dbReference>
<evidence type="ECO:0000256" key="1">
    <source>
        <dbReference type="ARBA" id="ARBA00002274"/>
    </source>
</evidence>
<keyword evidence="15" id="KW-1185">Reference proteome</keyword>
<comment type="function">
    <text evidence="1 13">Transfers the gamma-phosphate of ATP to the 4'-position of a tetraacyldisaccharide 1-phosphate intermediate (termed DS-1-P) to form tetraacyldisaccharide 1,4'-bis-phosphate (lipid IVA).</text>
</comment>
<accession>A0A8J3BJU1</accession>
<keyword evidence="5 13" id="KW-0444">Lipid biosynthesis</keyword>
<dbReference type="NCBIfam" id="TIGR00682">
    <property type="entry name" value="lpxK"/>
    <property type="match status" value="1"/>
</dbReference>
<evidence type="ECO:0000256" key="6">
    <source>
        <dbReference type="ARBA" id="ARBA00022556"/>
    </source>
</evidence>
<comment type="pathway">
    <text evidence="2 13">Glycolipid biosynthesis; lipid IV(A) biosynthesis; lipid IV(A) from (3R)-3-hydroxytetradecanoyl-[acyl-carrier-protein] and UDP-N-acetyl-alpha-D-glucosamine: step 6/6.</text>
</comment>
<dbReference type="EC" id="2.7.1.130" evidence="3 13"/>
<dbReference type="UniPathway" id="UPA00359">
    <property type="reaction ID" value="UER00482"/>
</dbReference>
<dbReference type="AlphaFoldDB" id="A0A8J3BJU1"/>
<evidence type="ECO:0000313" key="14">
    <source>
        <dbReference type="EMBL" id="GGK26695.1"/>
    </source>
</evidence>
<reference evidence="14" key="1">
    <citation type="journal article" date="2014" name="Int. J. Syst. Evol. Microbiol.">
        <title>Complete genome sequence of Corynebacterium casei LMG S-19264T (=DSM 44701T), isolated from a smear-ripened cheese.</title>
        <authorList>
            <consortium name="US DOE Joint Genome Institute (JGI-PGF)"/>
            <person name="Walter F."/>
            <person name="Albersmeier A."/>
            <person name="Kalinowski J."/>
            <person name="Ruckert C."/>
        </authorList>
    </citation>
    <scope>NUCLEOTIDE SEQUENCE</scope>
    <source>
        <strain evidence="14">JCM 12862</strain>
    </source>
</reference>
<dbReference type="GO" id="GO:0005886">
    <property type="term" value="C:plasma membrane"/>
    <property type="evidence" value="ECO:0007669"/>
    <property type="project" value="TreeGrafter"/>
</dbReference>